<name>A0AAU8CS24_9HYPH</name>
<evidence type="ECO:0008006" key="3">
    <source>
        <dbReference type="Google" id="ProtNLM"/>
    </source>
</evidence>
<sequence length="159" mass="17784">MLGQQLHNTRYQSGETIIRYRFHPRYGETVTVAGRNRRGDEVSLTIRQPDGTLAHLPIWMTEDQAEAMMMTEHPRLPLAYLHELRLELDACLTLLRDDSRHEGGDMHEATATLSPPIRSLRAQDPTGTGSSVRADEAIATGERAAVGNTQRPRSDGGRR</sequence>
<proteinExistence type="predicted"/>
<protein>
    <recommendedName>
        <fullName evidence="3">Transposase</fullName>
    </recommendedName>
</protein>
<reference evidence="2" key="1">
    <citation type="submission" date="2024-06" db="EMBL/GenBank/DDBJ databases">
        <title>Mesorhizobium karijinii sp. nov., a symbiont of the iconic Swainsona formosa from arid Australia.</title>
        <authorList>
            <person name="Hill Y.J."/>
            <person name="Watkin E.L.J."/>
            <person name="O'Hara G.W."/>
            <person name="Terpolilli J."/>
            <person name="Tye M.L."/>
            <person name="Kohlmeier M.G."/>
        </authorList>
    </citation>
    <scope>NUCLEOTIDE SEQUENCE</scope>
    <source>
        <strain evidence="2">WSM2240</strain>
    </source>
</reference>
<gene>
    <name evidence="2" type="ORF">ABVK50_03225</name>
</gene>
<dbReference type="AlphaFoldDB" id="A0AAU8CS24"/>
<evidence type="ECO:0000313" key="2">
    <source>
        <dbReference type="EMBL" id="XCG49642.1"/>
    </source>
</evidence>
<dbReference type="EMBL" id="CP159253">
    <property type="protein sequence ID" value="XCG49642.1"/>
    <property type="molecule type" value="Genomic_DNA"/>
</dbReference>
<feature type="region of interest" description="Disordered" evidence="1">
    <location>
        <begin position="103"/>
        <end position="159"/>
    </location>
</feature>
<dbReference type="RefSeq" id="WP_353642824.1">
    <property type="nucleotide sequence ID" value="NZ_CP159253.1"/>
</dbReference>
<accession>A0AAU8CS24</accession>
<organism evidence="2">
    <name type="scientific">Mesorhizobium sp. WSM2240</name>
    <dbReference type="NCBI Taxonomy" id="3228851"/>
    <lineage>
        <taxon>Bacteria</taxon>
        <taxon>Pseudomonadati</taxon>
        <taxon>Pseudomonadota</taxon>
        <taxon>Alphaproteobacteria</taxon>
        <taxon>Hyphomicrobiales</taxon>
        <taxon>Phyllobacteriaceae</taxon>
        <taxon>Mesorhizobium</taxon>
    </lineage>
</organism>
<evidence type="ECO:0000256" key="1">
    <source>
        <dbReference type="SAM" id="MobiDB-lite"/>
    </source>
</evidence>